<protein>
    <submittedName>
        <fullName evidence="2">Oidioi.mRNA.OKI2018_I69.chr2.g5805.t1.cds</fullName>
    </submittedName>
</protein>
<dbReference type="Proteomes" id="UP001158576">
    <property type="component" value="Chromosome 2"/>
</dbReference>
<name>A0ABN7T5R2_OIKDI</name>
<dbReference type="EMBL" id="OU015567">
    <property type="protein sequence ID" value="CAG5111502.1"/>
    <property type="molecule type" value="Genomic_DNA"/>
</dbReference>
<evidence type="ECO:0000313" key="2">
    <source>
        <dbReference type="EMBL" id="CAG5111502.1"/>
    </source>
</evidence>
<evidence type="ECO:0000256" key="1">
    <source>
        <dbReference type="SAM" id="Coils"/>
    </source>
</evidence>
<gene>
    <name evidence="2" type="ORF">OKIOD_LOCUS14570</name>
</gene>
<keyword evidence="1" id="KW-0175">Coiled coil</keyword>
<evidence type="ECO:0000313" key="3">
    <source>
        <dbReference type="Proteomes" id="UP001158576"/>
    </source>
</evidence>
<sequence length="108" mass="12820">MFKYLNSQREKEQTEKELTRIKKELAREKRILAAEEKLLAKLKKVEVQLELHLAEYERIPDRPWIIAPGKIETLTVLAHDKVLDVMARLEQEFDRTHDQLNAIPNDLF</sequence>
<accession>A0ABN7T5R2</accession>
<feature type="coiled-coil region" evidence="1">
    <location>
        <begin position="4"/>
        <end position="55"/>
    </location>
</feature>
<organism evidence="2 3">
    <name type="scientific">Oikopleura dioica</name>
    <name type="common">Tunicate</name>
    <dbReference type="NCBI Taxonomy" id="34765"/>
    <lineage>
        <taxon>Eukaryota</taxon>
        <taxon>Metazoa</taxon>
        <taxon>Chordata</taxon>
        <taxon>Tunicata</taxon>
        <taxon>Appendicularia</taxon>
        <taxon>Copelata</taxon>
        <taxon>Oikopleuridae</taxon>
        <taxon>Oikopleura</taxon>
    </lineage>
</organism>
<keyword evidence="3" id="KW-1185">Reference proteome</keyword>
<reference evidence="2 3" key="1">
    <citation type="submission" date="2021-04" db="EMBL/GenBank/DDBJ databases">
        <authorList>
            <person name="Bliznina A."/>
        </authorList>
    </citation>
    <scope>NUCLEOTIDE SEQUENCE [LARGE SCALE GENOMIC DNA]</scope>
</reference>
<proteinExistence type="predicted"/>